<protein>
    <submittedName>
        <fullName evidence="1">Uncharacterized protein</fullName>
    </submittedName>
</protein>
<dbReference type="EMBL" id="BDIP01008733">
    <property type="protein sequence ID" value="GIQ91988.1"/>
    <property type="molecule type" value="Genomic_DNA"/>
</dbReference>
<accession>A0A9K3DDL1</accession>
<dbReference type="Proteomes" id="UP000265618">
    <property type="component" value="Unassembled WGS sequence"/>
</dbReference>
<evidence type="ECO:0000313" key="2">
    <source>
        <dbReference type="Proteomes" id="UP000265618"/>
    </source>
</evidence>
<reference evidence="1 2" key="1">
    <citation type="journal article" date="2018" name="PLoS ONE">
        <title>The draft genome of Kipferlia bialata reveals reductive genome evolution in fornicate parasites.</title>
        <authorList>
            <person name="Tanifuji G."/>
            <person name="Takabayashi S."/>
            <person name="Kume K."/>
            <person name="Takagi M."/>
            <person name="Nakayama T."/>
            <person name="Kamikawa R."/>
            <person name="Inagaki Y."/>
            <person name="Hashimoto T."/>
        </authorList>
    </citation>
    <scope>NUCLEOTIDE SEQUENCE [LARGE SCALE GENOMIC DNA]</scope>
    <source>
        <strain evidence="1">NY0173</strain>
    </source>
</reference>
<sequence>TPGEPTYHANSLVLSPEALAALVGMAQDTPVGQQMGAHAVRRNFQHMTLPPQQCMVVYLPDLGVTRTGSFCEALSSLSLSVLDISGVKSPSALKKALTPVPQVVVASHPYIQASPQCKAGKVHATLWRCLVKQRVAVRAFMCLEKDMDTDTEARLRGVYEGLAGYVLVNYSDKRGEGVQADTLQCIPLRSYFEEVWM</sequence>
<name>A0A9K3DDL1_9EUKA</name>
<dbReference type="AlphaFoldDB" id="A0A9K3DDL1"/>
<evidence type="ECO:0000313" key="1">
    <source>
        <dbReference type="EMBL" id="GIQ91988.1"/>
    </source>
</evidence>
<feature type="non-terminal residue" evidence="1">
    <location>
        <position position="197"/>
    </location>
</feature>
<comment type="caution">
    <text evidence="1">The sequence shown here is derived from an EMBL/GenBank/DDBJ whole genome shotgun (WGS) entry which is preliminary data.</text>
</comment>
<keyword evidence="2" id="KW-1185">Reference proteome</keyword>
<gene>
    <name evidence="1" type="ORF">KIPB_015502</name>
</gene>
<organism evidence="1 2">
    <name type="scientific">Kipferlia bialata</name>
    <dbReference type="NCBI Taxonomy" id="797122"/>
    <lineage>
        <taxon>Eukaryota</taxon>
        <taxon>Metamonada</taxon>
        <taxon>Carpediemonas-like organisms</taxon>
        <taxon>Kipferlia</taxon>
    </lineage>
</organism>
<proteinExistence type="predicted"/>
<feature type="non-terminal residue" evidence="1">
    <location>
        <position position="1"/>
    </location>
</feature>